<comment type="similarity">
    <text evidence="3">Belongs to the metallo-dependent hydrolases superfamily. Adenosine and AMP deaminases family. ADGF subfamily.</text>
</comment>
<evidence type="ECO:0000256" key="8">
    <source>
        <dbReference type="ARBA" id="ARBA00022729"/>
    </source>
</evidence>
<dbReference type="NCBIfam" id="TIGR01431">
    <property type="entry name" value="adm_rel"/>
    <property type="match status" value="1"/>
</dbReference>
<comment type="cofactor">
    <cofactor evidence="1">
        <name>Zn(2+)</name>
        <dbReference type="ChEBI" id="CHEBI:29105"/>
    </cofactor>
</comment>
<dbReference type="OrthoDB" id="7202371at2759"/>
<dbReference type="InterPro" id="IPR001365">
    <property type="entry name" value="A_deaminase_dom"/>
</dbReference>
<evidence type="ECO:0000256" key="2">
    <source>
        <dbReference type="ARBA" id="ARBA00004613"/>
    </source>
</evidence>
<dbReference type="InterPro" id="IPR006331">
    <property type="entry name" value="ADGF"/>
</dbReference>
<dbReference type="InterPro" id="IPR032466">
    <property type="entry name" value="Metal_Hydrolase"/>
</dbReference>
<organism evidence="12">
    <name type="scientific">Anoplophora glabripennis</name>
    <name type="common">Asian longhorn beetle</name>
    <name type="synonym">Anoplophora nobilis</name>
    <dbReference type="NCBI Taxonomy" id="217634"/>
    <lineage>
        <taxon>Eukaryota</taxon>
        <taxon>Metazoa</taxon>
        <taxon>Ecdysozoa</taxon>
        <taxon>Arthropoda</taxon>
        <taxon>Hexapoda</taxon>
        <taxon>Insecta</taxon>
        <taxon>Pterygota</taxon>
        <taxon>Neoptera</taxon>
        <taxon>Endopterygota</taxon>
        <taxon>Coleoptera</taxon>
        <taxon>Polyphaga</taxon>
        <taxon>Cucujiformia</taxon>
        <taxon>Chrysomeloidea</taxon>
        <taxon>Cerambycidae</taxon>
        <taxon>Lamiinae</taxon>
        <taxon>Lamiini</taxon>
        <taxon>Anoplophora</taxon>
    </lineage>
</organism>
<dbReference type="Gene3D" id="3.20.20.140">
    <property type="entry name" value="Metal-dependent hydrolases"/>
    <property type="match status" value="1"/>
</dbReference>
<name>V5GQC6_ANOGL</name>
<evidence type="ECO:0000313" key="12">
    <source>
        <dbReference type="EMBL" id="JAB63822.1"/>
    </source>
</evidence>
<evidence type="ECO:0000256" key="7">
    <source>
        <dbReference type="ARBA" id="ARBA00022723"/>
    </source>
</evidence>
<dbReference type="InterPro" id="IPR006330">
    <property type="entry name" value="Ado/ade_deaminase"/>
</dbReference>
<keyword evidence="9" id="KW-0378">Hydrolase</keyword>
<dbReference type="PANTHER" id="PTHR11409">
    <property type="entry name" value="ADENOSINE DEAMINASE"/>
    <property type="match status" value="1"/>
</dbReference>
<evidence type="ECO:0000259" key="11">
    <source>
        <dbReference type="Pfam" id="PF00962"/>
    </source>
</evidence>
<dbReference type="GO" id="GO:0046872">
    <property type="term" value="F:metal ion binding"/>
    <property type="evidence" value="ECO:0007669"/>
    <property type="project" value="UniProtKB-KW"/>
</dbReference>
<dbReference type="GO" id="GO:0006154">
    <property type="term" value="P:adenosine catabolic process"/>
    <property type="evidence" value="ECO:0007669"/>
    <property type="project" value="InterPro"/>
</dbReference>
<evidence type="ECO:0000256" key="5">
    <source>
        <dbReference type="ARBA" id="ARBA00018099"/>
    </source>
</evidence>
<evidence type="ECO:0000256" key="1">
    <source>
        <dbReference type="ARBA" id="ARBA00001947"/>
    </source>
</evidence>
<gene>
    <name evidence="12" type="primary">CECR1</name>
</gene>
<protein>
    <recommendedName>
        <fullName evidence="5">Adenosine deaminase</fullName>
        <ecNumber evidence="4">3.5.4.4</ecNumber>
    </recommendedName>
</protein>
<accession>V5GQC6</accession>
<dbReference type="SUPFAM" id="SSF51556">
    <property type="entry name" value="Metallo-dependent hydrolases"/>
    <property type="match status" value="1"/>
</dbReference>
<dbReference type="GO" id="GO:0004000">
    <property type="term" value="F:adenosine deaminase activity"/>
    <property type="evidence" value="ECO:0007669"/>
    <property type="project" value="InterPro"/>
</dbReference>
<reference evidence="12" key="1">
    <citation type="submission" date="2013-07" db="EMBL/GenBank/DDBJ databases">
        <title>Midgut Transcriptome Profiling of Anoplphora glabripennis, a Lignocellulose Degrading, Wood-Boring Cerambycid.</title>
        <authorList>
            <person name="Scully E.D."/>
            <person name="Hoover K."/>
            <person name="Carlson J.E."/>
            <person name="Tien M."/>
            <person name="Geib S.M."/>
        </authorList>
    </citation>
    <scope>NUCLEOTIDE SEQUENCE</scope>
</reference>
<evidence type="ECO:0000256" key="3">
    <source>
        <dbReference type="ARBA" id="ARBA00006083"/>
    </source>
</evidence>
<keyword evidence="8" id="KW-0732">Signal</keyword>
<dbReference type="GO" id="GO:0005615">
    <property type="term" value="C:extracellular space"/>
    <property type="evidence" value="ECO:0007669"/>
    <property type="project" value="InterPro"/>
</dbReference>
<evidence type="ECO:0000256" key="6">
    <source>
        <dbReference type="ARBA" id="ARBA00022525"/>
    </source>
</evidence>
<dbReference type="AlphaFoldDB" id="V5GQC6"/>
<evidence type="ECO:0000256" key="4">
    <source>
        <dbReference type="ARBA" id="ARBA00012784"/>
    </source>
</evidence>
<comment type="subcellular location">
    <subcellularLocation>
        <location evidence="2">Secreted</location>
    </subcellularLocation>
</comment>
<evidence type="ECO:0000256" key="10">
    <source>
        <dbReference type="ARBA" id="ARBA00047764"/>
    </source>
</evidence>
<feature type="domain" description="Adenosine deaminase" evidence="11">
    <location>
        <begin position="74"/>
        <end position="251"/>
    </location>
</feature>
<keyword evidence="6" id="KW-0964">Secreted</keyword>
<proteinExistence type="inferred from homology"/>
<dbReference type="GO" id="GO:0046103">
    <property type="term" value="P:inosine biosynthetic process"/>
    <property type="evidence" value="ECO:0007669"/>
    <property type="project" value="TreeGrafter"/>
</dbReference>
<dbReference type="EC" id="3.5.4.4" evidence="4"/>
<keyword evidence="7" id="KW-0479">Metal-binding</keyword>
<sequence length="277" mass="31927">MYLEFRGILPDMYDLEGNTYEGVQVVGIYYETVQKFKKDYPDFQGARYIYAPRRKVDNTTVDGYVELCLKFLELYPDFVAGFDLVGQEDLGYPLIDFIPQLLKLKDKGTKFFFHAGETNWNGESTDLNLFDAILLNTTRIGHGYAILKHPALYDVVKERKIALEISPISNQVLKLVDDHRNHPGSILIANNFPVVITSDDPSFWGSNGLSYDWYFAFMGMASRNEDLRFLKQLAMNSIEFSAMEEAEKEAAYSKWRSDWEKFVDDILVDTPTVINIR</sequence>
<dbReference type="PANTHER" id="PTHR11409:SF39">
    <property type="entry name" value="ADENOSINE DEAMINASE 2"/>
    <property type="match status" value="1"/>
</dbReference>
<dbReference type="EMBL" id="GALX01004644">
    <property type="protein sequence ID" value="JAB63822.1"/>
    <property type="molecule type" value="Transcribed_RNA"/>
</dbReference>
<evidence type="ECO:0000256" key="9">
    <source>
        <dbReference type="ARBA" id="ARBA00022801"/>
    </source>
</evidence>
<comment type="catalytic activity">
    <reaction evidence="10">
        <text>adenosine + H2O + H(+) = inosine + NH4(+)</text>
        <dbReference type="Rhea" id="RHEA:24408"/>
        <dbReference type="ChEBI" id="CHEBI:15377"/>
        <dbReference type="ChEBI" id="CHEBI:15378"/>
        <dbReference type="ChEBI" id="CHEBI:16335"/>
        <dbReference type="ChEBI" id="CHEBI:17596"/>
        <dbReference type="ChEBI" id="CHEBI:28938"/>
        <dbReference type="EC" id="3.5.4.4"/>
    </reaction>
</comment>
<dbReference type="Pfam" id="PF00962">
    <property type="entry name" value="A_deaminase"/>
    <property type="match status" value="1"/>
</dbReference>
<dbReference type="FunFam" id="3.20.20.140:FF:000017">
    <property type="entry name" value="Adenosine deaminase 2"/>
    <property type="match status" value="1"/>
</dbReference>